<proteinExistence type="predicted"/>
<evidence type="ECO:0000313" key="2">
    <source>
        <dbReference type="Proteomes" id="UP000319716"/>
    </source>
</evidence>
<comment type="caution">
    <text evidence="1">The sequence shown here is derived from an EMBL/GenBank/DDBJ whole genome shotgun (WGS) entry which is preliminary data.</text>
</comment>
<accession>A0A4Y1Z8E4</accession>
<dbReference type="AlphaFoldDB" id="A0A4Y1Z8E4"/>
<evidence type="ECO:0000313" key="1">
    <source>
        <dbReference type="EMBL" id="GAY75250.1"/>
    </source>
</evidence>
<reference evidence="1 2" key="1">
    <citation type="submission" date="2017-11" db="EMBL/GenBank/DDBJ databases">
        <title>Draft Genome Sequence of Sporolactobacillus inulinus NBRC 111894 Isolated from Koso, a Japanese Sugar-Vegetable Fermented Beverage.</title>
        <authorList>
            <person name="Chiou T.Y."/>
            <person name="Oshima K."/>
            <person name="Suda W."/>
            <person name="Hattori M."/>
            <person name="Takahashi T."/>
        </authorList>
    </citation>
    <scope>NUCLEOTIDE SEQUENCE [LARGE SCALE GENOMIC DNA]</scope>
    <source>
        <strain evidence="1 2">NBRC111894</strain>
    </source>
</reference>
<dbReference type="PROSITE" id="PS51257">
    <property type="entry name" value="PROKAR_LIPOPROTEIN"/>
    <property type="match status" value="1"/>
</dbReference>
<dbReference type="EMBL" id="BEXB01000004">
    <property type="protein sequence ID" value="GAY75250.1"/>
    <property type="molecule type" value="Genomic_DNA"/>
</dbReference>
<organism evidence="1 2">
    <name type="scientific">Sporolactobacillus inulinus</name>
    <dbReference type="NCBI Taxonomy" id="2078"/>
    <lineage>
        <taxon>Bacteria</taxon>
        <taxon>Bacillati</taxon>
        <taxon>Bacillota</taxon>
        <taxon>Bacilli</taxon>
        <taxon>Bacillales</taxon>
        <taxon>Sporolactobacillaceae</taxon>
        <taxon>Sporolactobacillus</taxon>
    </lineage>
</organism>
<name>A0A4Y1Z8E4_9BACL</name>
<sequence length="43" mass="5098">MYKLIFASILVSMGCFFCNRAPHVQIIRMGRLTEMNKWIYAMI</sequence>
<protein>
    <submittedName>
        <fullName evidence="1">Uncharacterized protein</fullName>
    </submittedName>
</protein>
<dbReference type="Proteomes" id="UP000319716">
    <property type="component" value="Unassembled WGS sequence"/>
</dbReference>
<gene>
    <name evidence="1" type="ORF">NBRC111894_804</name>
</gene>